<dbReference type="Ensembl" id="ENSACIT00000000934.1">
    <property type="protein sequence ID" value="ENSACIP00000000892.1"/>
    <property type="gene ID" value="ENSACIG00000000763.1"/>
</dbReference>
<dbReference type="InterPro" id="IPR016186">
    <property type="entry name" value="C-type_lectin-like/link_sf"/>
</dbReference>
<dbReference type="AlphaFoldDB" id="A0A3Q0QRD9"/>
<dbReference type="SUPFAM" id="SSF56436">
    <property type="entry name" value="C-type lectin-like"/>
    <property type="match status" value="1"/>
</dbReference>
<name>A0A3Q0QRD9_AMPCI</name>
<evidence type="ECO:0000313" key="4">
    <source>
        <dbReference type="Proteomes" id="UP000261340"/>
    </source>
</evidence>
<dbReference type="STRING" id="61819.ENSACIP00000000892"/>
<sequence length="141" mass="16257">RLIFFSLTMTYLSVLTLCCGEAGTHLASGSVGLYCRKYHTDLTSIRNKNEKSSITLIWKGSDVQYIWICLYRDPWAFWSDNSTSIFTSWSPSESNNYVSNEYRAAFNLNSGEWGDGTCSKMKIDKKPYNSSLTWYLVIYIY</sequence>
<feature type="signal peptide" evidence="1">
    <location>
        <begin position="1"/>
        <end position="18"/>
    </location>
</feature>
<feature type="chain" id="PRO_5018597402" description="C-type lectin domain-containing protein" evidence="1">
    <location>
        <begin position="19"/>
        <end position="141"/>
    </location>
</feature>
<dbReference type="Gene3D" id="3.10.100.10">
    <property type="entry name" value="Mannose-Binding Protein A, subunit A"/>
    <property type="match status" value="1"/>
</dbReference>
<evidence type="ECO:0000313" key="3">
    <source>
        <dbReference type="Ensembl" id="ENSACIP00000000892.1"/>
    </source>
</evidence>
<dbReference type="PANTHER" id="PTHR45784:SF3">
    <property type="entry name" value="C-TYPE LECTIN DOMAIN FAMILY 4 MEMBER K-LIKE-RELATED"/>
    <property type="match status" value="1"/>
</dbReference>
<reference evidence="3" key="1">
    <citation type="submission" date="2025-08" db="UniProtKB">
        <authorList>
            <consortium name="Ensembl"/>
        </authorList>
    </citation>
    <scope>IDENTIFICATION</scope>
</reference>
<dbReference type="Proteomes" id="UP000261340">
    <property type="component" value="Unplaced"/>
</dbReference>
<dbReference type="PROSITE" id="PS50041">
    <property type="entry name" value="C_TYPE_LECTIN_2"/>
    <property type="match status" value="1"/>
</dbReference>
<accession>A0A3Q0QRD9</accession>
<protein>
    <recommendedName>
        <fullName evidence="2">C-type lectin domain-containing protein</fullName>
    </recommendedName>
</protein>
<proteinExistence type="predicted"/>
<dbReference type="GeneTree" id="ENSGT00940000177185"/>
<organism evidence="3 4">
    <name type="scientific">Amphilophus citrinellus</name>
    <name type="common">Midas cichlid</name>
    <name type="synonym">Cichlasoma citrinellum</name>
    <dbReference type="NCBI Taxonomy" id="61819"/>
    <lineage>
        <taxon>Eukaryota</taxon>
        <taxon>Metazoa</taxon>
        <taxon>Chordata</taxon>
        <taxon>Craniata</taxon>
        <taxon>Vertebrata</taxon>
        <taxon>Euteleostomi</taxon>
        <taxon>Actinopterygii</taxon>
        <taxon>Neopterygii</taxon>
        <taxon>Teleostei</taxon>
        <taxon>Neoteleostei</taxon>
        <taxon>Acanthomorphata</taxon>
        <taxon>Ovalentaria</taxon>
        <taxon>Cichlomorphae</taxon>
        <taxon>Cichliformes</taxon>
        <taxon>Cichlidae</taxon>
        <taxon>New World cichlids</taxon>
        <taxon>Cichlasomatinae</taxon>
        <taxon>Heroini</taxon>
        <taxon>Amphilophus</taxon>
    </lineage>
</organism>
<dbReference type="InterPro" id="IPR016187">
    <property type="entry name" value="CTDL_fold"/>
</dbReference>
<keyword evidence="4" id="KW-1185">Reference proteome</keyword>
<evidence type="ECO:0000259" key="2">
    <source>
        <dbReference type="PROSITE" id="PS50041"/>
    </source>
</evidence>
<reference evidence="3" key="2">
    <citation type="submission" date="2025-09" db="UniProtKB">
        <authorList>
            <consortium name="Ensembl"/>
        </authorList>
    </citation>
    <scope>IDENTIFICATION</scope>
</reference>
<evidence type="ECO:0000256" key="1">
    <source>
        <dbReference type="SAM" id="SignalP"/>
    </source>
</evidence>
<keyword evidence="1" id="KW-0732">Signal</keyword>
<dbReference type="Pfam" id="PF00059">
    <property type="entry name" value="Lectin_C"/>
    <property type="match status" value="1"/>
</dbReference>
<dbReference type="InterPro" id="IPR001304">
    <property type="entry name" value="C-type_lectin-like"/>
</dbReference>
<feature type="domain" description="C-type lectin" evidence="2">
    <location>
        <begin position="34"/>
        <end position="120"/>
    </location>
</feature>
<dbReference type="PANTHER" id="PTHR45784">
    <property type="entry name" value="C-TYPE LECTIN DOMAIN FAMILY 20 MEMBER A-RELATED"/>
    <property type="match status" value="1"/>
</dbReference>